<organism evidence="1 2">
    <name type="scientific">Cordylochernes scorpioides</name>
    <dbReference type="NCBI Taxonomy" id="51811"/>
    <lineage>
        <taxon>Eukaryota</taxon>
        <taxon>Metazoa</taxon>
        <taxon>Ecdysozoa</taxon>
        <taxon>Arthropoda</taxon>
        <taxon>Chelicerata</taxon>
        <taxon>Arachnida</taxon>
        <taxon>Pseudoscorpiones</taxon>
        <taxon>Cheliferoidea</taxon>
        <taxon>Chernetidae</taxon>
        <taxon>Cordylochernes</taxon>
    </lineage>
</organism>
<accession>A0ABY6LS58</accession>
<name>A0ABY6LS58_9ARAC</name>
<dbReference type="Proteomes" id="UP001235939">
    <property type="component" value="Chromosome 21"/>
</dbReference>
<evidence type="ECO:0000313" key="1">
    <source>
        <dbReference type="EMBL" id="UYV82350.1"/>
    </source>
</evidence>
<dbReference type="EMBL" id="CP092883">
    <property type="protein sequence ID" value="UYV82350.1"/>
    <property type="molecule type" value="Genomic_DNA"/>
</dbReference>
<protein>
    <submittedName>
        <fullName evidence="1">DNMT3A</fullName>
    </submittedName>
</protein>
<dbReference type="Gene3D" id="3.40.50.150">
    <property type="entry name" value="Vaccinia Virus protein VP39"/>
    <property type="match status" value="1"/>
</dbReference>
<gene>
    <name evidence="1" type="ORF">LAZ67_21001767</name>
</gene>
<dbReference type="InterPro" id="IPR029063">
    <property type="entry name" value="SAM-dependent_MTases_sf"/>
</dbReference>
<evidence type="ECO:0000313" key="2">
    <source>
        <dbReference type="Proteomes" id="UP001235939"/>
    </source>
</evidence>
<proteinExistence type="predicted"/>
<sequence length="315" mass="34972">MERARFVNKQDIAPHPMREHLCAVTGRKKKKRTTGSADIEGTGILVMEFYRILKLVEKCNRGHHLFFLYENVASMNKCNRDYISRLFECQPAIWAADHYSPQKRLRFFWGNIPGIHSDLTKFSSPVSRASGLVENDETYDLQSFLFPSSERKALVEKIRTVTTHSNSLAQEGGQLPLIEEGDECSLWIQEIENPLHRRGSSHPICQAGFAGEILECSCGGPDPTAPLSLLQHHSSPQTGLLLWPGLILSSNSGLAKRISPIHLKKGHCVTPLHIVKGCLEEGGESNCGQKLPSSPLPMLRGGLNFAFHGTLGDKI</sequence>
<reference evidence="1 2" key="1">
    <citation type="submission" date="2022-01" db="EMBL/GenBank/DDBJ databases">
        <title>A chromosomal length assembly of Cordylochernes scorpioides.</title>
        <authorList>
            <person name="Zeh D."/>
            <person name="Zeh J."/>
        </authorList>
    </citation>
    <scope>NUCLEOTIDE SEQUENCE [LARGE SCALE GENOMIC DNA]</scope>
    <source>
        <strain evidence="1">IN4F17</strain>
        <tissue evidence="1">Whole Body</tissue>
    </source>
</reference>
<keyword evidence="2" id="KW-1185">Reference proteome</keyword>